<comment type="function">
    <text evidence="6 9">Catalyzes cyclization of the linear tetrapyrrole, hydroxymethylbilane, to the macrocyclic uroporphyrinogen III.</text>
</comment>
<evidence type="ECO:0000256" key="5">
    <source>
        <dbReference type="ARBA" id="ARBA00023244"/>
    </source>
</evidence>
<accession>A0A3E1R862</accession>
<evidence type="ECO:0000256" key="3">
    <source>
        <dbReference type="ARBA" id="ARBA00013109"/>
    </source>
</evidence>
<dbReference type="OrthoDB" id="9787650at2"/>
<dbReference type="InterPro" id="IPR039793">
    <property type="entry name" value="UROS/Hem4"/>
</dbReference>
<comment type="caution">
    <text evidence="11">The sequence shown here is derived from an EMBL/GenBank/DDBJ whole genome shotgun (WGS) entry which is preliminary data.</text>
</comment>
<keyword evidence="4 9" id="KW-0456">Lyase</keyword>
<comment type="pathway">
    <text evidence="1 9">Porphyrin-containing compound metabolism; protoporphyrin-IX biosynthesis; coproporphyrinogen-III from 5-aminolevulinate: step 3/4.</text>
</comment>
<evidence type="ECO:0000313" key="11">
    <source>
        <dbReference type="EMBL" id="RFO95507.1"/>
    </source>
</evidence>
<proteinExistence type="inferred from homology"/>
<dbReference type="PANTHER" id="PTHR38042">
    <property type="entry name" value="UROPORPHYRINOGEN-III SYNTHASE, CHLOROPLASTIC"/>
    <property type="match status" value="1"/>
</dbReference>
<keyword evidence="12" id="KW-1185">Reference proteome</keyword>
<evidence type="ECO:0000256" key="1">
    <source>
        <dbReference type="ARBA" id="ARBA00004772"/>
    </source>
</evidence>
<reference evidence="11 12" key="1">
    <citation type="submission" date="2018-05" db="EMBL/GenBank/DDBJ databases">
        <title>Rhodoferax soyangensis sp.nov., isolated from an oligotrophic freshwater lake.</title>
        <authorList>
            <person name="Park M."/>
        </authorList>
    </citation>
    <scope>NUCLEOTIDE SEQUENCE [LARGE SCALE GENOMIC DNA]</scope>
    <source>
        <strain evidence="11 12">IMCC26218</strain>
    </source>
</reference>
<feature type="domain" description="Tetrapyrrole biosynthesis uroporphyrinogen III synthase" evidence="10">
    <location>
        <begin position="15"/>
        <end position="261"/>
    </location>
</feature>
<gene>
    <name evidence="11" type="ORF">DIC66_17940</name>
</gene>
<evidence type="ECO:0000256" key="8">
    <source>
        <dbReference type="ARBA" id="ARBA00048617"/>
    </source>
</evidence>
<protein>
    <recommendedName>
        <fullName evidence="7 9">Uroporphyrinogen-III synthase</fullName>
        <ecNumber evidence="3 9">4.2.1.75</ecNumber>
    </recommendedName>
</protein>
<evidence type="ECO:0000256" key="9">
    <source>
        <dbReference type="RuleBase" id="RU366031"/>
    </source>
</evidence>
<dbReference type="InterPro" id="IPR003754">
    <property type="entry name" value="4pyrrol_synth_uPrphyn_synth"/>
</dbReference>
<dbReference type="GO" id="GO:0006780">
    <property type="term" value="P:uroporphyrinogen III biosynthetic process"/>
    <property type="evidence" value="ECO:0007669"/>
    <property type="project" value="UniProtKB-UniRule"/>
</dbReference>
<dbReference type="PANTHER" id="PTHR38042:SF1">
    <property type="entry name" value="UROPORPHYRINOGEN-III SYNTHASE, CHLOROPLASTIC"/>
    <property type="match status" value="1"/>
</dbReference>
<evidence type="ECO:0000256" key="6">
    <source>
        <dbReference type="ARBA" id="ARBA00037589"/>
    </source>
</evidence>
<evidence type="ECO:0000259" key="10">
    <source>
        <dbReference type="Pfam" id="PF02602"/>
    </source>
</evidence>
<dbReference type="GO" id="GO:0004852">
    <property type="term" value="F:uroporphyrinogen-III synthase activity"/>
    <property type="evidence" value="ECO:0007669"/>
    <property type="project" value="UniProtKB-UniRule"/>
</dbReference>
<comment type="similarity">
    <text evidence="2 9">Belongs to the uroporphyrinogen-III synthase family.</text>
</comment>
<keyword evidence="5 9" id="KW-0627">Porphyrin biosynthesis</keyword>
<comment type="catalytic activity">
    <reaction evidence="8 9">
        <text>hydroxymethylbilane = uroporphyrinogen III + H2O</text>
        <dbReference type="Rhea" id="RHEA:18965"/>
        <dbReference type="ChEBI" id="CHEBI:15377"/>
        <dbReference type="ChEBI" id="CHEBI:57308"/>
        <dbReference type="ChEBI" id="CHEBI:57845"/>
        <dbReference type="EC" id="4.2.1.75"/>
    </reaction>
</comment>
<dbReference type="UniPathway" id="UPA00251">
    <property type="reaction ID" value="UER00320"/>
</dbReference>
<dbReference type="EC" id="4.2.1.75" evidence="3 9"/>
<name>A0A3E1R862_9BURK</name>
<dbReference type="EMBL" id="QFZK01000015">
    <property type="protein sequence ID" value="RFO95507.1"/>
    <property type="molecule type" value="Genomic_DNA"/>
</dbReference>
<dbReference type="AlphaFoldDB" id="A0A3E1R862"/>
<dbReference type="InterPro" id="IPR036108">
    <property type="entry name" value="4pyrrol_syn_uPrphyn_synt_sf"/>
</dbReference>
<evidence type="ECO:0000256" key="4">
    <source>
        <dbReference type="ARBA" id="ARBA00023239"/>
    </source>
</evidence>
<dbReference type="CDD" id="cd06578">
    <property type="entry name" value="HemD"/>
    <property type="match status" value="1"/>
</dbReference>
<organism evidence="11 12">
    <name type="scientific">Rhodoferax lacus</name>
    <dbReference type="NCBI Taxonomy" id="2184758"/>
    <lineage>
        <taxon>Bacteria</taxon>
        <taxon>Pseudomonadati</taxon>
        <taxon>Pseudomonadota</taxon>
        <taxon>Betaproteobacteria</taxon>
        <taxon>Burkholderiales</taxon>
        <taxon>Comamonadaceae</taxon>
        <taxon>Rhodoferax</taxon>
    </lineage>
</organism>
<dbReference type="Pfam" id="PF02602">
    <property type="entry name" value="HEM4"/>
    <property type="match status" value="1"/>
</dbReference>
<dbReference type="RefSeq" id="WP_117179471.1">
    <property type="nucleotide sequence ID" value="NZ_QFZK01000015.1"/>
</dbReference>
<dbReference type="Gene3D" id="3.40.50.10090">
    <property type="match status" value="2"/>
</dbReference>
<dbReference type="GO" id="GO:0006782">
    <property type="term" value="P:protoporphyrinogen IX biosynthetic process"/>
    <property type="evidence" value="ECO:0007669"/>
    <property type="project" value="UniProtKB-UniRule"/>
</dbReference>
<evidence type="ECO:0000313" key="12">
    <source>
        <dbReference type="Proteomes" id="UP000260665"/>
    </source>
</evidence>
<evidence type="ECO:0000256" key="2">
    <source>
        <dbReference type="ARBA" id="ARBA00008133"/>
    </source>
</evidence>
<dbReference type="Proteomes" id="UP000260665">
    <property type="component" value="Unassembled WGS sequence"/>
</dbReference>
<dbReference type="SUPFAM" id="SSF69618">
    <property type="entry name" value="HemD-like"/>
    <property type="match status" value="1"/>
</dbReference>
<sequence>MRVIVTRPAPQAGKWVNALRAAGLDAVSLPLIEITGPPEPQAVLAVWQRVQAFDALMFVSANAVEQFFALQPAGLDLLQAPTLTSPRCFATGPGTVAALLQAGVPGSRIDAPDHTAHQFDSEALWAVVHAQVQPGWRVLIVRGNSDAENGDEAEPAQGLGRDWLAARLAEKGAVVEFLVAYARRAPLVQASARALLQVASSDGSLWLFSSSEAVNNLRSMAPGLCWHQARAVATHPRIAEAARAAGFAVVCESRPAMADLIASIESLA</sequence>
<evidence type="ECO:0000256" key="7">
    <source>
        <dbReference type="ARBA" id="ARBA00040167"/>
    </source>
</evidence>